<feature type="domain" description="Transposase IS200-like" evidence="1">
    <location>
        <begin position="9"/>
        <end position="123"/>
    </location>
</feature>
<organism evidence="2 3">
    <name type="scientific">Candidatus Cryosericum terrychapinii</name>
    <dbReference type="NCBI Taxonomy" id="2290919"/>
    <lineage>
        <taxon>Bacteria</taxon>
        <taxon>Pseudomonadati</taxon>
        <taxon>Caldisericota/Cryosericota group</taxon>
        <taxon>Candidatus Cryosericota</taxon>
        <taxon>Candidatus Cryosericia</taxon>
        <taxon>Candidatus Cryosericales</taxon>
        <taxon>Candidatus Cryosericaceae</taxon>
        <taxon>Candidatus Cryosericum</taxon>
    </lineage>
</organism>
<dbReference type="Pfam" id="PF13384">
    <property type="entry name" value="HTH_23"/>
    <property type="match status" value="1"/>
</dbReference>
<dbReference type="InterPro" id="IPR002686">
    <property type="entry name" value="Transposase_17"/>
</dbReference>
<dbReference type="SUPFAM" id="SSF143422">
    <property type="entry name" value="Transposase IS200-like"/>
    <property type="match status" value="1"/>
</dbReference>
<dbReference type="RefSeq" id="WP_119088938.1">
    <property type="nucleotide sequence ID" value="NZ_QXIS01000018.1"/>
</dbReference>
<dbReference type="GO" id="GO:0004803">
    <property type="term" value="F:transposase activity"/>
    <property type="evidence" value="ECO:0007669"/>
    <property type="project" value="InterPro"/>
</dbReference>
<dbReference type="Gene3D" id="1.10.10.60">
    <property type="entry name" value="Homeodomain-like"/>
    <property type="match status" value="1"/>
</dbReference>
<evidence type="ECO:0000313" key="3">
    <source>
        <dbReference type="Proteomes" id="UP000266328"/>
    </source>
</evidence>
<dbReference type="AlphaFoldDB" id="A0A398CUF8"/>
<dbReference type="InterPro" id="IPR036515">
    <property type="entry name" value="Transposase_17_sf"/>
</dbReference>
<comment type="caution">
    <text evidence="2">The sequence shown here is derived from an EMBL/GenBank/DDBJ whole genome shotgun (WGS) entry which is preliminary data.</text>
</comment>
<dbReference type="Pfam" id="PF01797">
    <property type="entry name" value="Y1_Tnp"/>
    <property type="match status" value="1"/>
</dbReference>
<evidence type="ECO:0000313" key="2">
    <source>
        <dbReference type="EMBL" id="RIE06265.1"/>
    </source>
</evidence>
<dbReference type="GO" id="GO:0006313">
    <property type="term" value="P:DNA transposition"/>
    <property type="evidence" value="ECO:0007669"/>
    <property type="project" value="InterPro"/>
</dbReference>
<reference evidence="2 3" key="1">
    <citation type="submission" date="2018-09" db="EMBL/GenBank/DDBJ databases">
        <title>Discovery and Ecogenomic Context for Candidatus Cryosericales, a Global Caldiserica Order Active in Thawing Permafrost.</title>
        <authorList>
            <person name="Martinez M.A."/>
            <person name="Woodcroft B.J."/>
            <person name="Ignacio Espinoza J.C."/>
            <person name="Zayed A."/>
            <person name="Singleton C.M."/>
            <person name="Boyd J."/>
            <person name="Li Y.-F."/>
            <person name="Purvine S."/>
            <person name="Maughan H."/>
            <person name="Hodgkins S.B."/>
            <person name="Anderson D."/>
            <person name="Sederholm M."/>
            <person name="Temperton B."/>
            <person name="Saleska S.R."/>
            <person name="Tyson G.W."/>
            <person name="Rich V.I."/>
        </authorList>
    </citation>
    <scope>NUCLEOTIDE SEQUENCE [LARGE SCALE GENOMIC DNA]</scope>
    <source>
        <strain evidence="2 3">SMC7</strain>
    </source>
</reference>
<dbReference type="OrthoDB" id="9800147at2"/>
<accession>A0A398CUF8</accession>
<proteinExistence type="predicted"/>
<protein>
    <recommendedName>
        <fullName evidence="1">Transposase IS200-like domain-containing protein</fullName>
    </recommendedName>
</protein>
<dbReference type="Gene3D" id="3.30.70.1290">
    <property type="entry name" value="Transposase IS200-like"/>
    <property type="match status" value="1"/>
</dbReference>
<dbReference type="GO" id="GO:0003677">
    <property type="term" value="F:DNA binding"/>
    <property type="evidence" value="ECO:0007669"/>
    <property type="project" value="InterPro"/>
</dbReference>
<gene>
    <name evidence="2" type="ORF">SMC7_03230</name>
</gene>
<dbReference type="PANTHER" id="PTHR34322:SF2">
    <property type="entry name" value="TRANSPOSASE IS200-LIKE DOMAIN-CONTAINING PROTEIN"/>
    <property type="match status" value="1"/>
</dbReference>
<keyword evidence="3" id="KW-1185">Reference proteome</keyword>
<dbReference type="NCBIfam" id="NF047646">
    <property type="entry name" value="REP_Tyr_transpos"/>
    <property type="match status" value="1"/>
</dbReference>
<dbReference type="EMBL" id="QXIS01000018">
    <property type="protein sequence ID" value="RIE06265.1"/>
    <property type="molecule type" value="Genomic_DNA"/>
</dbReference>
<dbReference type="SMART" id="SM01321">
    <property type="entry name" value="Y1_Tnp"/>
    <property type="match status" value="1"/>
</dbReference>
<name>A0A398CUF8_9BACT</name>
<dbReference type="Proteomes" id="UP000266328">
    <property type="component" value="Unassembled WGS sequence"/>
</dbReference>
<dbReference type="PANTHER" id="PTHR34322">
    <property type="entry name" value="TRANSPOSASE, Y1_TNP DOMAIN-CONTAINING"/>
    <property type="match status" value="1"/>
</dbReference>
<sequence length="269" mass="30435">MSRQARIRIPDGVYHVTTHGDGDTMIFEGPSEKRRLLDLLADTAEELDWAMYAWCVMGNHYHFLLKTPDDNLSEGMHHINMTYGEWYNMCRGRHGHVFQDRFFSILITQDSHLLEASRYVVLNPLRVGLVVAPQEWPWSSYNAAVLGAPSRVPLRDRELMGMFGHEGAESRELYREFVHAGIGLKKPDSLLTGRARRWAESSDRARSESGQDVAARKPVAGLTPDVIEISHVVSLHQQGMSLREIAATLGISHMTARRYLARNAEGTKL</sequence>
<evidence type="ECO:0000259" key="1">
    <source>
        <dbReference type="SMART" id="SM01321"/>
    </source>
</evidence>